<proteinExistence type="predicted"/>
<accession>A0ACD5BR18</accession>
<organism evidence="1 2">
    <name type="scientific">Amycolatopsis coloradensis</name>
    <dbReference type="NCBI Taxonomy" id="76021"/>
    <lineage>
        <taxon>Bacteria</taxon>
        <taxon>Bacillati</taxon>
        <taxon>Actinomycetota</taxon>
        <taxon>Actinomycetes</taxon>
        <taxon>Pseudonocardiales</taxon>
        <taxon>Pseudonocardiaceae</taxon>
        <taxon>Amycolatopsis</taxon>
    </lineage>
</organism>
<reference evidence="1" key="1">
    <citation type="submission" date="2023-10" db="EMBL/GenBank/DDBJ databases">
        <title>Whole genome sequencing of actinobacterial strain Amycolatopsis sp. (BCA-696) identifies the underlying plant growth-promoting genes.</title>
        <authorList>
            <person name="Gandham P."/>
            <person name="Vadla N."/>
            <person name="Saji A."/>
            <person name="Srinivas V."/>
            <person name="Ruperao P."/>
            <person name="Selvanayagam S."/>
            <person name="Saxena R.K."/>
            <person name="Rathore A."/>
            <person name="Gopalakrishnan S."/>
            <person name="Thakur V."/>
        </authorList>
    </citation>
    <scope>NUCLEOTIDE SEQUENCE</scope>
    <source>
        <strain evidence="1">BCA-696</strain>
    </source>
</reference>
<dbReference type="EMBL" id="CP150484">
    <property type="protein sequence ID" value="WYW21795.1"/>
    <property type="molecule type" value="Genomic_DNA"/>
</dbReference>
<dbReference type="Proteomes" id="UP001456344">
    <property type="component" value="Chromosome"/>
</dbReference>
<name>A0ACD5BR18_9PSEU</name>
<keyword evidence="2" id="KW-1185">Reference proteome</keyword>
<evidence type="ECO:0000313" key="1">
    <source>
        <dbReference type="EMBL" id="WYW21795.1"/>
    </source>
</evidence>
<gene>
    <name evidence="1" type="ORF">LCL61_40290</name>
</gene>
<sequence>MTDDLGLPGRRELPPEVLDNLRMSLREGMGKPERRRWPIAVAAAAVVLVLAGALVTTVLIREPDRQGPVVANPDFSLDRPKAAEAMNRCWAAIEKKGRTADFPARDEWVPQFTTTPTWTSITVVAVRAGDKTFFCETTSITVTVSDPNASPPYAAGTRTAALLMTRAGTVAGVADPGWDKMELFGRTADSTASSEVRLFRNGNLFVEVARSKPSTTTYSVGPYTGESDDALTDAPHVLPPAPEPVVTEIDRVPPAVPIRDTPAGEFFKTCVAGASEPLPDEDAYELGTLLEGDDVKVVTARLGDRVAVCQGGLGYRDGTSEYYRVFEDLTAERPPVRKLSTETLGAAEQGGTGNAQTPFIGVVPRTATTVKLDFGAGKKVDAAVTEGTFAVWRPELPGAMDPNAQVGVVVLDAAGKTLHEGTLALY</sequence>
<evidence type="ECO:0000313" key="2">
    <source>
        <dbReference type="Proteomes" id="UP001456344"/>
    </source>
</evidence>
<protein>
    <submittedName>
        <fullName evidence="1">Uncharacterized protein</fullName>
    </submittedName>
</protein>